<dbReference type="Proteomes" id="UP000231292">
    <property type="component" value="Unassembled WGS sequence"/>
</dbReference>
<organism evidence="4 5">
    <name type="scientific">Candidatus Sherwoodlollariibacterium unditelluris</name>
    <dbReference type="NCBI Taxonomy" id="1974757"/>
    <lineage>
        <taxon>Bacteria</taxon>
        <taxon>Pseudomonadati</taxon>
        <taxon>Candidatus Omnitrophota</taxon>
        <taxon>Candidatus Sherwoodlollariibacterium</taxon>
    </lineage>
</organism>
<dbReference type="NCBIfam" id="NF033551">
    <property type="entry name" value="transpos_IS1182"/>
    <property type="match status" value="1"/>
</dbReference>
<name>A0A2G9YKN4_9BACT</name>
<feature type="compositionally biased region" description="Basic and acidic residues" evidence="1">
    <location>
        <begin position="187"/>
        <end position="203"/>
    </location>
</feature>
<dbReference type="Pfam" id="PF05598">
    <property type="entry name" value="DUF772"/>
    <property type="match status" value="1"/>
</dbReference>
<feature type="domain" description="Transposase DDE" evidence="3">
    <location>
        <begin position="366"/>
        <end position="484"/>
    </location>
</feature>
<dbReference type="InterPro" id="IPR047629">
    <property type="entry name" value="IS1182_transpos"/>
</dbReference>
<dbReference type="InterPro" id="IPR025668">
    <property type="entry name" value="Tnp_DDE_dom"/>
</dbReference>
<evidence type="ECO:0000313" key="5">
    <source>
        <dbReference type="Proteomes" id="UP000231292"/>
    </source>
</evidence>
<comment type="caution">
    <text evidence="4">The sequence shown here is derived from an EMBL/GenBank/DDBJ whole genome shotgun (WGS) entry which is preliminary data.</text>
</comment>
<reference evidence="4 5" key="1">
    <citation type="submission" date="2017-09" db="EMBL/GenBank/DDBJ databases">
        <title>Depth-based differentiation of microbial function through sediment-hosted aquifers and enrichment of novel symbionts in the deep terrestrial subsurface.</title>
        <authorList>
            <person name="Probst A.J."/>
            <person name="Ladd B."/>
            <person name="Jarett J.K."/>
            <person name="Geller-Mcgrath D.E."/>
            <person name="Sieber C.M."/>
            <person name="Emerson J.B."/>
            <person name="Anantharaman K."/>
            <person name="Thomas B.C."/>
            <person name="Malmstrom R."/>
            <person name="Stieglmeier M."/>
            <person name="Klingl A."/>
            <person name="Woyke T."/>
            <person name="Ryan C.M."/>
            <person name="Banfield J.F."/>
        </authorList>
    </citation>
    <scope>NUCLEOTIDE SEQUENCE [LARGE SCALE GENOMIC DNA]</scope>
    <source>
        <strain evidence="4">CG23_combo_of_CG06-09_8_20_14_all_41_10</strain>
    </source>
</reference>
<evidence type="ECO:0000259" key="3">
    <source>
        <dbReference type="Pfam" id="PF13751"/>
    </source>
</evidence>
<sequence>MTAEINVKPYSNKQLLLFPASIGDYLTEDDLAHVVDEAVEEIDLTPYYRKISPIGNPPYHPALMIKIWFYGYATKTYSSRKIEEKLHKDVAFIYLAGMQKPDFKAISEFRRKSLSELKNSFVDILQICHRLGLTKLGEISIDSKVMKANASISRTYGEKKLARERKEIEAAIQEYLNKVSQTDTEEDQKYGPDRRGNELPRDIRNKEARIKRLRQIREELKQIQEDLKGKNSINLTDKDAGTQKDKSRKIAGYRSQVAVDSKQQVIIANNVTSKAADTQELIPMIDEAVENIKRLKPTDTNAEQIKVIADSGYASGENLAELESRNIDPYIPDIKYQGKRRGHKTDEGQEFHSSNFIYDKKGNCYICPEGKTLNFTKLIRHHNKEYLLYKSSNCKSCAHFKACANGRKSKYIWVSIHRDFVERMRQKLSTEEAKKIYRLRKITVEPVLGNLTQNLGFREFILRGLEKVRAEYSLMCTAHNILKIAKFIKQQGIGLKKSLVMPSPLAAADTS</sequence>
<dbReference type="AlphaFoldDB" id="A0A2G9YKN4"/>
<evidence type="ECO:0000256" key="1">
    <source>
        <dbReference type="SAM" id="MobiDB-lite"/>
    </source>
</evidence>
<dbReference type="Pfam" id="PF13751">
    <property type="entry name" value="DDE_Tnp_1_6"/>
    <property type="match status" value="1"/>
</dbReference>
<dbReference type="InterPro" id="IPR008490">
    <property type="entry name" value="Transposase_InsH_N"/>
</dbReference>
<evidence type="ECO:0000313" key="4">
    <source>
        <dbReference type="EMBL" id="PIP19800.1"/>
    </source>
</evidence>
<dbReference type="EMBL" id="PCRK01000019">
    <property type="protein sequence ID" value="PIP19800.1"/>
    <property type="molecule type" value="Genomic_DNA"/>
</dbReference>
<protein>
    <recommendedName>
        <fullName evidence="6">IS5/IS1182 family transposase</fullName>
    </recommendedName>
</protein>
<feature type="domain" description="Transposase InsH N-terminal" evidence="2">
    <location>
        <begin position="24"/>
        <end position="111"/>
    </location>
</feature>
<evidence type="ECO:0000259" key="2">
    <source>
        <dbReference type="Pfam" id="PF05598"/>
    </source>
</evidence>
<proteinExistence type="predicted"/>
<gene>
    <name evidence="4" type="ORF">COX41_00945</name>
</gene>
<evidence type="ECO:0008006" key="6">
    <source>
        <dbReference type="Google" id="ProtNLM"/>
    </source>
</evidence>
<dbReference type="PANTHER" id="PTHR33408">
    <property type="entry name" value="TRANSPOSASE"/>
    <property type="match status" value="1"/>
</dbReference>
<accession>A0A2G9YKN4</accession>
<feature type="region of interest" description="Disordered" evidence="1">
    <location>
        <begin position="181"/>
        <end position="203"/>
    </location>
</feature>